<keyword evidence="3" id="KW-0902">Two-component regulatory system</keyword>
<feature type="domain" description="CCT" evidence="12">
    <location>
        <begin position="467"/>
        <end position="509"/>
    </location>
</feature>
<feature type="compositionally biased region" description="Polar residues" evidence="10">
    <location>
        <begin position="172"/>
        <end position="183"/>
    </location>
</feature>
<keyword evidence="14" id="KW-1185">Reference proteome</keyword>
<keyword evidence="4" id="KW-0805">Transcription regulation</keyword>
<dbReference type="InterPro" id="IPR045279">
    <property type="entry name" value="ARR-like"/>
</dbReference>
<keyword evidence="7 9" id="KW-0539">Nucleus</keyword>
<dbReference type="AlphaFoldDB" id="A0A6A2ZV85"/>
<evidence type="ECO:0000256" key="2">
    <source>
        <dbReference type="ARBA" id="ARBA00010330"/>
    </source>
</evidence>
<organism evidence="13 14">
    <name type="scientific">Hibiscus syriacus</name>
    <name type="common">Rose of Sharon</name>
    <dbReference type="NCBI Taxonomy" id="106335"/>
    <lineage>
        <taxon>Eukaryota</taxon>
        <taxon>Viridiplantae</taxon>
        <taxon>Streptophyta</taxon>
        <taxon>Embryophyta</taxon>
        <taxon>Tracheophyta</taxon>
        <taxon>Spermatophyta</taxon>
        <taxon>Magnoliopsida</taxon>
        <taxon>eudicotyledons</taxon>
        <taxon>Gunneridae</taxon>
        <taxon>Pentapetalae</taxon>
        <taxon>rosids</taxon>
        <taxon>malvids</taxon>
        <taxon>Malvales</taxon>
        <taxon>Malvaceae</taxon>
        <taxon>Malvoideae</taxon>
        <taxon>Hibiscus</taxon>
    </lineage>
</organism>
<proteinExistence type="inferred from homology"/>
<dbReference type="InterPro" id="IPR010402">
    <property type="entry name" value="CCT_domain"/>
</dbReference>
<dbReference type="GO" id="GO:0009736">
    <property type="term" value="P:cytokinin-activated signaling pathway"/>
    <property type="evidence" value="ECO:0007669"/>
    <property type="project" value="InterPro"/>
</dbReference>
<evidence type="ECO:0000256" key="4">
    <source>
        <dbReference type="ARBA" id="ARBA00023015"/>
    </source>
</evidence>
<keyword evidence="6" id="KW-0804">Transcription</keyword>
<evidence type="ECO:0000256" key="5">
    <source>
        <dbReference type="ARBA" id="ARBA00023108"/>
    </source>
</evidence>
<comment type="similarity">
    <text evidence="2">Belongs to the ARR-like family.</text>
</comment>
<evidence type="ECO:0000256" key="3">
    <source>
        <dbReference type="ARBA" id="ARBA00023012"/>
    </source>
</evidence>
<dbReference type="SUPFAM" id="SSF52172">
    <property type="entry name" value="CheY-like"/>
    <property type="match status" value="1"/>
</dbReference>
<dbReference type="PROSITE" id="PS50110">
    <property type="entry name" value="RESPONSE_REGULATORY"/>
    <property type="match status" value="1"/>
</dbReference>
<gene>
    <name evidence="13" type="ORF">F3Y22_tig00110745pilonHSYRG00204</name>
</gene>
<evidence type="ECO:0008006" key="15">
    <source>
        <dbReference type="Google" id="ProtNLM"/>
    </source>
</evidence>
<evidence type="ECO:0000313" key="14">
    <source>
        <dbReference type="Proteomes" id="UP000436088"/>
    </source>
</evidence>
<dbReference type="SMART" id="SM00448">
    <property type="entry name" value="REC"/>
    <property type="match status" value="1"/>
</dbReference>
<evidence type="ECO:0000256" key="7">
    <source>
        <dbReference type="ARBA" id="ARBA00023242"/>
    </source>
</evidence>
<name>A0A6A2ZV85_HIBSY</name>
<dbReference type="PANTHER" id="PTHR43874:SF1">
    <property type="entry name" value="TWO-COMPONENT RESPONSE REGULATOR-LIKE APRR1"/>
    <property type="match status" value="1"/>
</dbReference>
<protein>
    <recommendedName>
        <fullName evidence="15">Two-component response regulator-like APRR1</fullName>
    </recommendedName>
</protein>
<accession>A0A6A2ZV85</accession>
<comment type="subcellular location">
    <subcellularLocation>
        <location evidence="1 9">Nucleus</location>
    </subcellularLocation>
</comment>
<dbReference type="InterPro" id="IPR011006">
    <property type="entry name" value="CheY-like_superfamily"/>
</dbReference>
<keyword evidence="5" id="KW-0090">Biological rhythms</keyword>
<evidence type="ECO:0000313" key="13">
    <source>
        <dbReference type="EMBL" id="KAE8695062.1"/>
    </source>
</evidence>
<dbReference type="EMBL" id="VEPZ02001096">
    <property type="protein sequence ID" value="KAE8695062.1"/>
    <property type="molecule type" value="Genomic_DNA"/>
</dbReference>
<evidence type="ECO:0000259" key="12">
    <source>
        <dbReference type="PROSITE" id="PS51017"/>
    </source>
</evidence>
<dbReference type="GO" id="GO:0005634">
    <property type="term" value="C:nucleus"/>
    <property type="evidence" value="ECO:0007669"/>
    <property type="project" value="UniProtKB-SubCell"/>
</dbReference>
<dbReference type="InterPro" id="IPR001789">
    <property type="entry name" value="Sig_transdc_resp-reg_receiver"/>
</dbReference>
<evidence type="ECO:0000259" key="11">
    <source>
        <dbReference type="PROSITE" id="PS50110"/>
    </source>
</evidence>
<evidence type="ECO:0000256" key="8">
    <source>
        <dbReference type="PROSITE-ProRule" id="PRU00169"/>
    </source>
</evidence>
<feature type="compositionally biased region" description="Low complexity" evidence="10">
    <location>
        <begin position="319"/>
        <end position="328"/>
    </location>
</feature>
<feature type="region of interest" description="Disordered" evidence="10">
    <location>
        <begin position="503"/>
        <end position="548"/>
    </location>
</feature>
<dbReference type="Pfam" id="PF00072">
    <property type="entry name" value="Response_reg"/>
    <property type="match status" value="1"/>
</dbReference>
<sequence>MESKELNLNKECKAEGSGNGFIDRSKVRILLCDNDTKSCEEVFSLLLNCSYQVTSVRSARQVIDALNAEGPEIDIILTEVDLPMIKGMKLLKYITRNKELCRIPVIMMSVQDEVSIVVKCLRLGAADYLVKPLRTNELLNLWTHMWRRRRQLGLAEKNILNCEFDVVASDPSDANTNSTTLFSDDTDERSRKSSNPEMEVSTHQEDESAAVTAEPPQTESPECRPDVPGISDRRTGQFSSVPKKSELSIGESSAFFTYVRSSAVKNSSTQVASSNNENAAQNKSIEENLPQSCQQVVNDTLPENSETWENNSLGDDFRSSSSIPDSLSLERSSSPMLVEFKEHKFSHSQVLVPPRSEPQHDASGLPAQSAYLHYMSGVLNQVMMPSSTQLFQNNLHDLHNHTSSAMMPRYNHLQQCLPHPHVSRMAPFPYYPVNMCVQPGHPPTGHMWSSFGNSSSSEMKPSKVDRREAALIKFRQKRKERCFHKKIRYVNRKRLAERRPRMRGQFVRKNGVTVDLNGQPASADYDEDEEEEEQASRDYSPEDNTSGC</sequence>
<comment type="caution">
    <text evidence="13">The sequence shown here is derived from an EMBL/GenBank/DDBJ whole genome shotgun (WGS) entry which is preliminary data.</text>
</comment>
<reference evidence="13" key="1">
    <citation type="submission" date="2019-09" db="EMBL/GenBank/DDBJ databases">
        <title>Draft genome information of white flower Hibiscus syriacus.</title>
        <authorList>
            <person name="Kim Y.-M."/>
        </authorList>
    </citation>
    <scope>NUCLEOTIDE SEQUENCE [LARGE SCALE GENOMIC DNA]</scope>
    <source>
        <strain evidence="13">YM2019G1</strain>
    </source>
</reference>
<dbReference type="Proteomes" id="UP000436088">
    <property type="component" value="Unassembled WGS sequence"/>
</dbReference>
<dbReference type="PANTHER" id="PTHR43874">
    <property type="entry name" value="TWO-COMPONENT RESPONSE REGULATOR"/>
    <property type="match status" value="1"/>
</dbReference>
<dbReference type="PROSITE" id="PS51017">
    <property type="entry name" value="CCT"/>
    <property type="match status" value="1"/>
</dbReference>
<dbReference type="GO" id="GO:0000160">
    <property type="term" value="P:phosphorelay signal transduction system"/>
    <property type="evidence" value="ECO:0007669"/>
    <property type="project" value="UniProtKB-KW"/>
</dbReference>
<evidence type="ECO:0000256" key="10">
    <source>
        <dbReference type="SAM" id="MobiDB-lite"/>
    </source>
</evidence>
<dbReference type="Pfam" id="PF06203">
    <property type="entry name" value="CCT"/>
    <property type="match status" value="1"/>
</dbReference>
<evidence type="ECO:0000256" key="1">
    <source>
        <dbReference type="ARBA" id="ARBA00004123"/>
    </source>
</evidence>
<feature type="domain" description="Response regulatory" evidence="11">
    <location>
        <begin position="28"/>
        <end position="146"/>
    </location>
</feature>
<feature type="compositionally biased region" description="Polar residues" evidence="10">
    <location>
        <begin position="304"/>
        <end position="313"/>
    </location>
</feature>
<dbReference type="OrthoDB" id="60033at2759"/>
<feature type="region of interest" description="Disordered" evidence="10">
    <location>
        <begin position="172"/>
        <end position="244"/>
    </location>
</feature>
<dbReference type="Gene3D" id="3.40.50.2300">
    <property type="match status" value="1"/>
</dbReference>
<feature type="compositionally biased region" description="Basic and acidic residues" evidence="10">
    <location>
        <begin position="221"/>
        <end position="235"/>
    </location>
</feature>
<feature type="region of interest" description="Disordered" evidence="10">
    <location>
        <begin position="304"/>
        <end position="328"/>
    </location>
</feature>
<feature type="compositionally biased region" description="Acidic residues" evidence="10">
    <location>
        <begin position="524"/>
        <end position="533"/>
    </location>
</feature>
<dbReference type="GO" id="GO:0048511">
    <property type="term" value="P:rhythmic process"/>
    <property type="evidence" value="ECO:0007669"/>
    <property type="project" value="UniProtKB-KW"/>
</dbReference>
<evidence type="ECO:0000256" key="9">
    <source>
        <dbReference type="PROSITE-ProRule" id="PRU00357"/>
    </source>
</evidence>
<comment type="caution">
    <text evidence="8">Lacks conserved residue(s) required for the propagation of feature annotation.</text>
</comment>
<evidence type="ECO:0000256" key="6">
    <source>
        <dbReference type="ARBA" id="ARBA00023163"/>
    </source>
</evidence>